<proteinExistence type="predicted"/>
<dbReference type="Gene3D" id="3.40.30.10">
    <property type="entry name" value="Glutaredoxin"/>
    <property type="match status" value="1"/>
</dbReference>
<sequence length="321" mass="34789">MMIEIWADVVCGWAHIGKRRMEKALASWGGEPIEVVWRPYQTDPMAPVHSEPLEQALRDPIADGALRACVPGLSPAESRARAADAAVAEGLGPHWGAEWRPNTLRAHQLIALAYEKGGAELQGRVVERVLNAHFVQVRDIGDPAVLSEIAAAEGLADDLAGTGPELVRELLLTGKAKGVRTSPTIVANDLALEGAQPPEAIREFLEDASRHTPRRLPAEVLRLRHAESLLDQSDPLGALTLLRPLMDEHGADRGVRMLAARAYFASAQLNRARTALETLVAESPDDSYARHLLGRTLQRQGRQDEAASHLTLAAAMTPDYA</sequence>
<gene>
    <name evidence="2" type="ORF">E1286_42695</name>
</gene>
<dbReference type="PANTHER" id="PTHR13887:SF41">
    <property type="entry name" value="THIOREDOXIN SUPERFAMILY PROTEIN"/>
    <property type="match status" value="1"/>
</dbReference>
<keyword evidence="3" id="KW-1185">Reference proteome</keyword>
<dbReference type="Pfam" id="PF14559">
    <property type="entry name" value="TPR_19"/>
    <property type="match status" value="1"/>
</dbReference>
<dbReference type="GO" id="GO:0016491">
    <property type="term" value="F:oxidoreductase activity"/>
    <property type="evidence" value="ECO:0007669"/>
    <property type="project" value="InterPro"/>
</dbReference>
<name>A0A4R4XPQ1_9ACTN</name>
<dbReference type="Gene3D" id="1.25.40.10">
    <property type="entry name" value="Tetratricopeptide repeat domain"/>
    <property type="match status" value="1"/>
</dbReference>
<accession>A0A4R4XPQ1</accession>
<evidence type="ECO:0000259" key="1">
    <source>
        <dbReference type="Pfam" id="PF01323"/>
    </source>
</evidence>
<dbReference type="AlphaFoldDB" id="A0A4R4XPQ1"/>
<comment type="caution">
    <text evidence="2">The sequence shown here is derived from an EMBL/GenBank/DDBJ whole genome shotgun (WGS) entry which is preliminary data.</text>
</comment>
<dbReference type="InterPro" id="IPR001853">
    <property type="entry name" value="DSBA-like_thioredoxin_dom"/>
</dbReference>
<organism evidence="2 3">
    <name type="scientific">Nonomuraea terrae</name>
    <dbReference type="NCBI Taxonomy" id="2530383"/>
    <lineage>
        <taxon>Bacteria</taxon>
        <taxon>Bacillati</taxon>
        <taxon>Actinomycetota</taxon>
        <taxon>Actinomycetes</taxon>
        <taxon>Streptosporangiales</taxon>
        <taxon>Streptosporangiaceae</taxon>
        <taxon>Nonomuraea</taxon>
    </lineage>
</organism>
<dbReference type="InterPro" id="IPR011990">
    <property type="entry name" value="TPR-like_helical_dom_sf"/>
</dbReference>
<evidence type="ECO:0000313" key="2">
    <source>
        <dbReference type="EMBL" id="TDD33125.1"/>
    </source>
</evidence>
<dbReference type="Proteomes" id="UP000295302">
    <property type="component" value="Unassembled WGS sequence"/>
</dbReference>
<protein>
    <submittedName>
        <fullName evidence="2">Tetratricopeptide repeat protein</fullName>
    </submittedName>
</protein>
<evidence type="ECO:0000313" key="3">
    <source>
        <dbReference type="Proteomes" id="UP000295302"/>
    </source>
</evidence>
<dbReference type="Pfam" id="PF01323">
    <property type="entry name" value="DSBA"/>
    <property type="match status" value="1"/>
</dbReference>
<dbReference type="OrthoDB" id="9799122at2"/>
<dbReference type="InterPro" id="IPR036249">
    <property type="entry name" value="Thioredoxin-like_sf"/>
</dbReference>
<dbReference type="PANTHER" id="PTHR13887">
    <property type="entry name" value="GLUTATHIONE S-TRANSFERASE KAPPA"/>
    <property type="match status" value="1"/>
</dbReference>
<feature type="domain" description="DSBA-like thioredoxin" evidence="1">
    <location>
        <begin position="3"/>
        <end position="205"/>
    </location>
</feature>
<dbReference type="RefSeq" id="WP_132622374.1">
    <property type="nucleotide sequence ID" value="NZ_SMKQ01000266.1"/>
</dbReference>
<dbReference type="SUPFAM" id="SSF48452">
    <property type="entry name" value="TPR-like"/>
    <property type="match status" value="1"/>
</dbReference>
<dbReference type="EMBL" id="SMKQ01000266">
    <property type="protein sequence ID" value="TDD33125.1"/>
    <property type="molecule type" value="Genomic_DNA"/>
</dbReference>
<reference evidence="2 3" key="1">
    <citation type="submission" date="2019-03" db="EMBL/GenBank/DDBJ databases">
        <title>Draft genome sequences of novel Actinobacteria.</title>
        <authorList>
            <person name="Sahin N."/>
            <person name="Ay H."/>
            <person name="Saygin H."/>
        </authorList>
    </citation>
    <scope>NUCLEOTIDE SEQUENCE [LARGE SCALE GENOMIC DNA]</scope>
    <source>
        <strain evidence="2 3">CH32</strain>
    </source>
</reference>
<dbReference type="SUPFAM" id="SSF52833">
    <property type="entry name" value="Thioredoxin-like"/>
    <property type="match status" value="1"/>
</dbReference>